<dbReference type="Pfam" id="PF00078">
    <property type="entry name" value="RVT_1"/>
    <property type="match status" value="1"/>
</dbReference>
<keyword evidence="2" id="KW-0863">Zinc-finger</keyword>
<reference evidence="7" key="1">
    <citation type="journal article" date="2017" name="bioRxiv">
        <title>Comparative analysis of the genomes of Stylophora pistillata and Acropora digitifera provides evidence for extensive differences between species of corals.</title>
        <authorList>
            <person name="Voolstra C.R."/>
            <person name="Li Y."/>
            <person name="Liew Y.J."/>
            <person name="Baumgarten S."/>
            <person name="Zoccola D."/>
            <person name="Flot J.-F."/>
            <person name="Tambutte S."/>
            <person name="Allemand D."/>
            <person name="Aranda M."/>
        </authorList>
    </citation>
    <scope>NUCLEOTIDE SEQUENCE [LARGE SCALE GENOMIC DNA]</scope>
</reference>
<evidence type="ECO:0000313" key="6">
    <source>
        <dbReference type="EMBL" id="PFX13965.1"/>
    </source>
</evidence>
<keyword evidence="7" id="KW-1185">Reference proteome</keyword>
<dbReference type="PANTHER" id="PTHR33332">
    <property type="entry name" value="REVERSE TRANSCRIPTASE DOMAIN-CONTAINING PROTEIN"/>
    <property type="match status" value="1"/>
</dbReference>
<dbReference type="AlphaFoldDB" id="A0A2B4RCE6"/>
<dbReference type="PROSITE" id="PS01359">
    <property type="entry name" value="ZF_PHD_1"/>
    <property type="match status" value="1"/>
</dbReference>
<dbReference type="InterPro" id="IPR011011">
    <property type="entry name" value="Znf_FYVE_PHD"/>
</dbReference>
<dbReference type="InterPro" id="IPR013083">
    <property type="entry name" value="Znf_RING/FYVE/PHD"/>
</dbReference>
<comment type="caution">
    <text evidence="6">The sequence shown here is derived from an EMBL/GenBank/DDBJ whole genome shotgun (WGS) entry which is preliminary data.</text>
</comment>
<dbReference type="InterPro" id="IPR019786">
    <property type="entry name" value="Zinc_finger_PHD-type_CS"/>
</dbReference>
<organism evidence="6 7">
    <name type="scientific">Stylophora pistillata</name>
    <name type="common">Smooth cauliflower coral</name>
    <dbReference type="NCBI Taxonomy" id="50429"/>
    <lineage>
        <taxon>Eukaryota</taxon>
        <taxon>Metazoa</taxon>
        <taxon>Cnidaria</taxon>
        <taxon>Anthozoa</taxon>
        <taxon>Hexacorallia</taxon>
        <taxon>Scleractinia</taxon>
        <taxon>Astrocoeniina</taxon>
        <taxon>Pocilloporidae</taxon>
        <taxon>Stylophora</taxon>
    </lineage>
</organism>
<evidence type="ECO:0000256" key="3">
    <source>
        <dbReference type="ARBA" id="ARBA00022833"/>
    </source>
</evidence>
<keyword evidence="6" id="KW-0808">Transferase</keyword>
<dbReference type="Gene3D" id="3.30.40.10">
    <property type="entry name" value="Zinc/RING finger domain, C3HC4 (zinc finger)"/>
    <property type="match status" value="1"/>
</dbReference>
<dbReference type="EMBL" id="LSMT01000863">
    <property type="protein sequence ID" value="PFX13965.1"/>
    <property type="molecule type" value="Genomic_DNA"/>
</dbReference>
<gene>
    <name evidence="6" type="ORF">AWC38_SpisGene21919</name>
</gene>
<evidence type="ECO:0000259" key="5">
    <source>
        <dbReference type="PROSITE" id="PS50878"/>
    </source>
</evidence>
<proteinExistence type="predicted"/>
<keyword evidence="3" id="KW-0862">Zinc</keyword>
<keyword evidence="1" id="KW-0479">Metal-binding</keyword>
<evidence type="ECO:0000256" key="4">
    <source>
        <dbReference type="SAM" id="MobiDB-lite"/>
    </source>
</evidence>
<feature type="region of interest" description="Disordered" evidence="4">
    <location>
        <begin position="152"/>
        <end position="185"/>
    </location>
</feature>
<protein>
    <submittedName>
        <fullName evidence="6">Putative RNA-directed DNA polymerase from transposon X-element</fullName>
    </submittedName>
</protein>
<keyword evidence="6" id="KW-0548">Nucleotidyltransferase</keyword>
<dbReference type="GO" id="GO:0003964">
    <property type="term" value="F:RNA-directed DNA polymerase activity"/>
    <property type="evidence" value="ECO:0007669"/>
    <property type="project" value="UniProtKB-KW"/>
</dbReference>
<evidence type="ECO:0000256" key="2">
    <source>
        <dbReference type="ARBA" id="ARBA00022771"/>
    </source>
</evidence>
<keyword evidence="6" id="KW-0695">RNA-directed DNA polymerase</keyword>
<dbReference type="GO" id="GO:0008270">
    <property type="term" value="F:zinc ion binding"/>
    <property type="evidence" value="ECO:0007669"/>
    <property type="project" value="UniProtKB-KW"/>
</dbReference>
<feature type="compositionally biased region" description="Polar residues" evidence="4">
    <location>
        <begin position="152"/>
        <end position="177"/>
    </location>
</feature>
<accession>A0A2B4RCE6</accession>
<dbReference type="Proteomes" id="UP000225706">
    <property type="component" value="Unassembled WGS sequence"/>
</dbReference>
<evidence type="ECO:0000256" key="1">
    <source>
        <dbReference type="ARBA" id="ARBA00022723"/>
    </source>
</evidence>
<dbReference type="SUPFAM" id="SSF57903">
    <property type="entry name" value="FYVE/PHD zinc finger"/>
    <property type="match status" value="1"/>
</dbReference>
<evidence type="ECO:0000313" key="7">
    <source>
        <dbReference type="Proteomes" id="UP000225706"/>
    </source>
</evidence>
<name>A0A2B4RCE6_STYPI</name>
<feature type="domain" description="Reverse transcriptase" evidence="5">
    <location>
        <begin position="358"/>
        <end position="622"/>
    </location>
</feature>
<dbReference type="InterPro" id="IPR000477">
    <property type="entry name" value="RT_dom"/>
</dbReference>
<feature type="region of interest" description="Disordered" evidence="4">
    <location>
        <begin position="784"/>
        <end position="821"/>
    </location>
</feature>
<feature type="compositionally biased region" description="Basic and acidic residues" evidence="4">
    <location>
        <begin position="784"/>
        <end position="801"/>
    </location>
</feature>
<sequence length="978" mass="111704">MYYTPDISIGIDGFGLNCLLASSEPPLTGFQALLSHNRQAYGSNNPSTKRVYRRLLFSLLLLGGDIQINPGPTWKFPCGSCNILVKKNQRGIQCDLCDLWYHTKCCAIGDDSYCILANSSCSWLCVSCGFPSFSNSLSETDFDLQNSFSSRESLTQDTPNMNSTFIPQETSPCSSGSRNRRKQRKPRNKIAGMILNCNDLKGTDHITKFQALLDLYNPDVILGTESKRCLEVSTYSIFPQNYTVFRRDRNRLGGGVFLAIKSDLVCIEEPDLEVESFEIVWTSLKLTNYSSSKLFTSDPEKRTVEENWNMFKTSLTTGMSQFIPQKSSHPRYKLPWVNNNIQREMRKKERMHKRAIRSKKTQHWEAFKRQRNLVYKLIKESHNSYLNDVIGNSLSENPRKFWSYVRNSSHMAKHLSPHNIVINHQHGFRENFSCETQLISAIHDWAKGINLRSQTDVLLLDFSTAFDTVPHERLLIKLDYYGIRGNMFNRVRALLSNRKQSISVNGTHSSSRPVVSGVPQGFVLGPALLLLFINDISNSIQSKLRLFAEDCVLHREQGGETVDEFCSALKTLAKNSYLGDKEESWITSMLVLGLKDPFSKERLMEREESLEKTLQAARGTETSKRHMRSFKEESSKVEKVDVVDGKGQKPQGGMPCWSWSTSWVVMSQLNQIISFGGNHEEAFTRSTLTAATDVGPTPALSRNKCGSFQKTGVLNTSLKVLVTHDPMAGQREQCRPLKQCWRKLMTHTKLSFPTGIHPLEEVNLSPSQMLMRRRLRTSLPVTEDFLKPQLHDPEDVLPKLKERQRKQKPQHDRKAKELPPLRDGEVVRVKEGNKWKPARVTQVLPSPRSYKVETERGEYRRNRRHLLRNEEPQIPEITPTPEVSIDNNNNNNNNNYNNNLIFILRKLTCRYDQMRITTLFGGLWPEDLTDTEVEPSSVIVAHDNPVSVTPPTGMSMAITTRSGRTIREPQRFKDHAKY</sequence>
<dbReference type="PROSITE" id="PS50878">
    <property type="entry name" value="RT_POL"/>
    <property type="match status" value="1"/>
</dbReference>
<feature type="compositionally biased region" description="Basic and acidic residues" evidence="4">
    <location>
        <begin position="809"/>
        <end position="821"/>
    </location>
</feature>